<accession>A0ABR5K8I6</accession>
<dbReference type="EMBL" id="LJCS01000069">
    <property type="protein sequence ID" value="KOY60687.1"/>
    <property type="molecule type" value="Genomic_DNA"/>
</dbReference>
<gene>
    <name evidence="1" type="ORF">AM629_17990</name>
</gene>
<comment type="caution">
    <text evidence="1">The sequence shown here is derived from an EMBL/GenBank/DDBJ whole genome shotgun (WGS) entry which is preliminary data.</text>
</comment>
<dbReference type="RefSeq" id="WP_054480722.1">
    <property type="nucleotide sequence ID" value="NZ_CAWMRL010000069.1"/>
</dbReference>
<reference evidence="1 2" key="1">
    <citation type="submission" date="2015-09" db="EMBL/GenBank/DDBJ databases">
        <title>Draft genome sequence and assembly of Photorhabdus sp. VMG, a bacterial symbiont associated with Heterorhabditis zealandica.</title>
        <authorList>
            <person name="Naidoo S."/>
            <person name="Featherston J."/>
            <person name="Mothupi B."/>
            <person name="Gray V.M."/>
        </authorList>
    </citation>
    <scope>NUCLEOTIDE SEQUENCE [LARGE SCALE GENOMIC DNA]</scope>
    <source>
        <strain evidence="1 2">VMG</strain>
    </source>
</reference>
<dbReference type="Proteomes" id="UP000037727">
    <property type="component" value="Unassembled WGS sequence"/>
</dbReference>
<organism evidence="1 2">
    <name type="scientific">Photorhabdus heterorhabditis</name>
    <dbReference type="NCBI Taxonomy" id="880156"/>
    <lineage>
        <taxon>Bacteria</taxon>
        <taxon>Pseudomonadati</taxon>
        <taxon>Pseudomonadota</taxon>
        <taxon>Gammaproteobacteria</taxon>
        <taxon>Enterobacterales</taxon>
        <taxon>Morganellaceae</taxon>
        <taxon>Photorhabdus</taxon>
    </lineage>
</organism>
<sequence length="187" mass="20548">MSTLTADIVSGITVLEEYPVVVTVTYLGDSIHKVTKATDIVYSTQKNASFDGIPRISRDIEKNTCTAKFVVTAHSGSSDFTITFSMDKATDPDAKLEIAFHPVDNNGFSHAAFEPIIIGDSWIKDLSPAEDNEQPSKFFNGSLLVNIYAQSKTNDPLPYFQIPLVTRAGSHIFYMVIVDKNNPLLAQ</sequence>
<evidence type="ECO:0000313" key="1">
    <source>
        <dbReference type="EMBL" id="KOY60687.1"/>
    </source>
</evidence>
<evidence type="ECO:0000313" key="2">
    <source>
        <dbReference type="Proteomes" id="UP000037727"/>
    </source>
</evidence>
<name>A0ABR5K8I6_9GAMM</name>
<keyword evidence="2" id="KW-1185">Reference proteome</keyword>
<protein>
    <submittedName>
        <fullName evidence="1">Uncharacterized protein</fullName>
    </submittedName>
</protein>
<proteinExistence type="predicted"/>